<protein>
    <submittedName>
        <fullName evidence="2">Uncharacterized protein</fullName>
    </submittedName>
</protein>
<evidence type="ECO:0000313" key="3">
    <source>
        <dbReference type="Proteomes" id="UP000657574"/>
    </source>
</evidence>
<dbReference type="RefSeq" id="WP_189314296.1">
    <property type="nucleotide sequence ID" value="NZ_BMQA01000024.1"/>
</dbReference>
<evidence type="ECO:0000256" key="1">
    <source>
        <dbReference type="SAM" id="MobiDB-lite"/>
    </source>
</evidence>
<dbReference type="Proteomes" id="UP000657574">
    <property type="component" value="Unassembled WGS sequence"/>
</dbReference>
<evidence type="ECO:0000313" key="2">
    <source>
        <dbReference type="EMBL" id="GGJ39913.1"/>
    </source>
</evidence>
<reference evidence="2" key="2">
    <citation type="submission" date="2020-09" db="EMBL/GenBank/DDBJ databases">
        <authorList>
            <person name="Sun Q."/>
            <person name="Ohkuma M."/>
        </authorList>
    </citation>
    <scope>NUCLEOTIDE SEQUENCE</scope>
    <source>
        <strain evidence="2">JCM 3086</strain>
    </source>
</reference>
<dbReference type="EMBL" id="BMQA01000024">
    <property type="protein sequence ID" value="GGJ39913.1"/>
    <property type="molecule type" value="Genomic_DNA"/>
</dbReference>
<sequence length="76" mass="8070">MERHSDLSSPTDQAVSCGSGRHEDIGGICGVCGEWLPDAKCRAPGCGWTAALGERTHEEAVRHLCATGHTIRVLVN</sequence>
<dbReference type="AlphaFoldDB" id="A0A917NZM3"/>
<keyword evidence="3" id="KW-1185">Reference proteome</keyword>
<feature type="compositionally biased region" description="Polar residues" evidence="1">
    <location>
        <begin position="7"/>
        <end position="16"/>
    </location>
</feature>
<comment type="caution">
    <text evidence="2">The sequence shown here is derived from an EMBL/GenBank/DDBJ whole genome shotgun (WGS) entry which is preliminary data.</text>
</comment>
<reference evidence="2" key="1">
    <citation type="journal article" date="2014" name="Int. J. Syst. Evol. Microbiol.">
        <title>Complete genome sequence of Corynebacterium casei LMG S-19264T (=DSM 44701T), isolated from a smear-ripened cheese.</title>
        <authorList>
            <consortium name="US DOE Joint Genome Institute (JGI-PGF)"/>
            <person name="Walter F."/>
            <person name="Albersmeier A."/>
            <person name="Kalinowski J."/>
            <person name="Ruckert C."/>
        </authorList>
    </citation>
    <scope>NUCLEOTIDE SEQUENCE</scope>
    <source>
        <strain evidence="2">JCM 3086</strain>
    </source>
</reference>
<feature type="region of interest" description="Disordered" evidence="1">
    <location>
        <begin position="1"/>
        <end position="20"/>
    </location>
</feature>
<proteinExistence type="predicted"/>
<name>A0A917NZM3_9ACTN</name>
<accession>A0A917NZM3</accession>
<gene>
    <name evidence="2" type="ORF">GCM10010121_058760</name>
</gene>
<organism evidence="2 3">
    <name type="scientific">Streptomyces brasiliensis</name>
    <dbReference type="NCBI Taxonomy" id="1954"/>
    <lineage>
        <taxon>Bacteria</taxon>
        <taxon>Bacillati</taxon>
        <taxon>Actinomycetota</taxon>
        <taxon>Actinomycetes</taxon>
        <taxon>Kitasatosporales</taxon>
        <taxon>Streptomycetaceae</taxon>
        <taxon>Streptomyces</taxon>
    </lineage>
</organism>